<dbReference type="Proteomes" id="UP001249851">
    <property type="component" value="Unassembled WGS sequence"/>
</dbReference>
<reference evidence="1" key="2">
    <citation type="journal article" date="2023" name="Science">
        <title>Genomic signatures of disease resistance in endangered staghorn corals.</title>
        <authorList>
            <person name="Vollmer S.V."/>
            <person name="Selwyn J.D."/>
            <person name="Despard B.A."/>
            <person name="Roesel C.L."/>
        </authorList>
    </citation>
    <scope>NUCLEOTIDE SEQUENCE</scope>
    <source>
        <strain evidence="1">K2</strain>
    </source>
</reference>
<reference evidence="1" key="1">
    <citation type="journal article" date="2023" name="G3 (Bethesda)">
        <title>Whole genome assembly and annotation of the endangered Caribbean coral Acropora cervicornis.</title>
        <authorList>
            <person name="Selwyn J.D."/>
            <person name="Vollmer S.V."/>
        </authorList>
    </citation>
    <scope>NUCLEOTIDE SEQUENCE</scope>
    <source>
        <strain evidence="1">K2</strain>
    </source>
</reference>
<comment type="caution">
    <text evidence="1">The sequence shown here is derived from an EMBL/GenBank/DDBJ whole genome shotgun (WGS) entry which is preliminary data.</text>
</comment>
<sequence length="68" mass="7964">MESRNLELGTLRHHSQIVVRRYDTLTSEPKAWPHRVQAGRLEGALVLTNKLWQKLWEMFGEATFMLVS</sequence>
<accession>A0AAD9QLC5</accession>
<evidence type="ECO:0000313" key="2">
    <source>
        <dbReference type="Proteomes" id="UP001249851"/>
    </source>
</evidence>
<gene>
    <name evidence="1" type="ORF">P5673_013620</name>
</gene>
<evidence type="ECO:0000313" key="1">
    <source>
        <dbReference type="EMBL" id="KAK2563259.1"/>
    </source>
</evidence>
<proteinExistence type="predicted"/>
<organism evidence="1 2">
    <name type="scientific">Acropora cervicornis</name>
    <name type="common">Staghorn coral</name>
    <dbReference type="NCBI Taxonomy" id="6130"/>
    <lineage>
        <taxon>Eukaryota</taxon>
        <taxon>Metazoa</taxon>
        <taxon>Cnidaria</taxon>
        <taxon>Anthozoa</taxon>
        <taxon>Hexacorallia</taxon>
        <taxon>Scleractinia</taxon>
        <taxon>Astrocoeniina</taxon>
        <taxon>Acroporidae</taxon>
        <taxon>Acropora</taxon>
    </lineage>
</organism>
<name>A0AAD9QLC5_ACRCE</name>
<dbReference type="EMBL" id="JARQWQ010000026">
    <property type="protein sequence ID" value="KAK2563259.1"/>
    <property type="molecule type" value="Genomic_DNA"/>
</dbReference>
<dbReference type="AlphaFoldDB" id="A0AAD9QLC5"/>
<protein>
    <submittedName>
        <fullName evidence="1">Uncharacterized protein</fullName>
    </submittedName>
</protein>
<keyword evidence="2" id="KW-1185">Reference proteome</keyword>